<dbReference type="Gene3D" id="3.40.50.10320">
    <property type="entry name" value="LmbE-like"/>
    <property type="match status" value="1"/>
</dbReference>
<dbReference type="EMBL" id="FODE01000034">
    <property type="protein sequence ID" value="SEO09828.1"/>
    <property type="molecule type" value="Genomic_DNA"/>
</dbReference>
<dbReference type="PANTHER" id="PTHR12993">
    <property type="entry name" value="N-ACETYLGLUCOSAMINYL-PHOSPHATIDYLINOSITOL DE-N-ACETYLASE-RELATED"/>
    <property type="match status" value="1"/>
</dbReference>
<dbReference type="InterPro" id="IPR024078">
    <property type="entry name" value="LmbE-like_dom_sf"/>
</dbReference>
<name>A0A1H8LY61_9RHOB</name>
<proteinExistence type="predicted"/>
<sequence>MSGFLEALTHAPQITVGELLGDRPLVVLAPHPDDETLGCGALIFDAASRGADCHIICVTDGTRSHPNSRRWPAQRLAQERRAELSRAVAVLAPQARIDWLGHPDCAAPSDDAAAREISGLVPDRAMVMASWDGDPHIDHERVAQLARHLAARRPDIALAFYPIWGRFRDRTSPARLIHASGAARAAKAAALACHRTQMSALIDDDADGFVMEDWQQAHFLAHPEIVIAP</sequence>
<protein>
    <submittedName>
        <fullName evidence="1">N-acetylglucosaminyl deacetylase, LmbE family</fullName>
    </submittedName>
</protein>
<evidence type="ECO:0000313" key="1">
    <source>
        <dbReference type="EMBL" id="SEO09828.1"/>
    </source>
</evidence>
<gene>
    <name evidence="1" type="ORF">SAMN04489859_103443</name>
</gene>
<dbReference type="SUPFAM" id="SSF102588">
    <property type="entry name" value="LmbE-like"/>
    <property type="match status" value="1"/>
</dbReference>
<organism evidence="1 2">
    <name type="scientific">Paracoccus alcaliphilus</name>
    <dbReference type="NCBI Taxonomy" id="34002"/>
    <lineage>
        <taxon>Bacteria</taxon>
        <taxon>Pseudomonadati</taxon>
        <taxon>Pseudomonadota</taxon>
        <taxon>Alphaproteobacteria</taxon>
        <taxon>Rhodobacterales</taxon>
        <taxon>Paracoccaceae</taxon>
        <taxon>Paracoccus</taxon>
    </lineage>
</organism>
<dbReference type="RefSeq" id="WP_090615918.1">
    <property type="nucleotide sequence ID" value="NZ_CP067126.1"/>
</dbReference>
<keyword evidence="2" id="KW-1185">Reference proteome</keyword>
<dbReference type="PANTHER" id="PTHR12993:SF29">
    <property type="entry name" value="BLR3841 PROTEIN"/>
    <property type="match status" value="1"/>
</dbReference>
<dbReference type="OrthoDB" id="9790023at2"/>
<evidence type="ECO:0000313" key="2">
    <source>
        <dbReference type="Proteomes" id="UP000199054"/>
    </source>
</evidence>
<accession>A0A1H8LY61</accession>
<dbReference type="STRING" id="34002.SAMN04489859_103443"/>
<reference evidence="1 2" key="1">
    <citation type="submission" date="2016-10" db="EMBL/GenBank/DDBJ databases">
        <authorList>
            <person name="de Groot N.N."/>
        </authorList>
    </citation>
    <scope>NUCLEOTIDE SEQUENCE [LARGE SCALE GENOMIC DNA]</scope>
    <source>
        <strain evidence="1 2">DSM 8512</strain>
    </source>
</reference>
<dbReference type="Proteomes" id="UP000199054">
    <property type="component" value="Unassembled WGS sequence"/>
</dbReference>
<dbReference type="InterPro" id="IPR003737">
    <property type="entry name" value="GlcNAc_PI_deacetylase-related"/>
</dbReference>
<dbReference type="Pfam" id="PF02585">
    <property type="entry name" value="PIG-L"/>
    <property type="match status" value="1"/>
</dbReference>
<dbReference type="GO" id="GO:0016811">
    <property type="term" value="F:hydrolase activity, acting on carbon-nitrogen (but not peptide) bonds, in linear amides"/>
    <property type="evidence" value="ECO:0007669"/>
    <property type="project" value="TreeGrafter"/>
</dbReference>
<dbReference type="AlphaFoldDB" id="A0A1H8LY61"/>